<dbReference type="AlphaFoldDB" id="A0A9P3LLF4"/>
<gene>
    <name evidence="2" type="ORF">PsYK624_148680</name>
</gene>
<dbReference type="InterPro" id="IPR036047">
    <property type="entry name" value="F-box-like_dom_sf"/>
</dbReference>
<dbReference type="PROSITE" id="PS50181">
    <property type="entry name" value="FBOX"/>
    <property type="match status" value="1"/>
</dbReference>
<dbReference type="SUPFAM" id="SSF81383">
    <property type="entry name" value="F-box domain"/>
    <property type="match status" value="1"/>
</dbReference>
<sequence>MARLSITALPDDVLVAILCFMEPEDVATMRATCILIQRATRIKQVWMYFLDSLVQKYGIPLPVYCRPLDDLCSDEVETLVAHFMRMLRKRHLTTTVPHRNVRIVCVDQPRPVTWVKLVRDQWALVACSDADTSSLLLFDIDSLKADSKSPVSVVYFPGPILAGEVYTTENSVTIAVDVRTRPVLPHTPSLVLISI</sequence>
<proteinExistence type="predicted"/>
<evidence type="ECO:0000313" key="3">
    <source>
        <dbReference type="Proteomes" id="UP000703269"/>
    </source>
</evidence>
<dbReference type="EMBL" id="BPQB01000091">
    <property type="protein sequence ID" value="GJE98634.1"/>
    <property type="molecule type" value="Genomic_DNA"/>
</dbReference>
<feature type="domain" description="F-box" evidence="1">
    <location>
        <begin position="3"/>
        <end position="49"/>
    </location>
</feature>
<dbReference type="Pfam" id="PF00646">
    <property type="entry name" value="F-box"/>
    <property type="match status" value="1"/>
</dbReference>
<dbReference type="Proteomes" id="UP000703269">
    <property type="component" value="Unassembled WGS sequence"/>
</dbReference>
<keyword evidence="3" id="KW-1185">Reference proteome</keyword>
<accession>A0A9P3LLF4</accession>
<dbReference type="InterPro" id="IPR001810">
    <property type="entry name" value="F-box_dom"/>
</dbReference>
<evidence type="ECO:0000313" key="2">
    <source>
        <dbReference type="EMBL" id="GJE98634.1"/>
    </source>
</evidence>
<dbReference type="OrthoDB" id="2688364at2759"/>
<reference evidence="2 3" key="1">
    <citation type="submission" date="2021-08" db="EMBL/GenBank/DDBJ databases">
        <title>Draft Genome Sequence of Phanerochaete sordida strain YK-624.</title>
        <authorList>
            <person name="Mori T."/>
            <person name="Dohra H."/>
            <person name="Suzuki T."/>
            <person name="Kawagishi H."/>
            <person name="Hirai H."/>
        </authorList>
    </citation>
    <scope>NUCLEOTIDE SEQUENCE [LARGE SCALE GENOMIC DNA]</scope>
    <source>
        <strain evidence="2 3">YK-624</strain>
    </source>
</reference>
<name>A0A9P3LLF4_9APHY</name>
<evidence type="ECO:0000259" key="1">
    <source>
        <dbReference type="PROSITE" id="PS50181"/>
    </source>
</evidence>
<protein>
    <recommendedName>
        <fullName evidence="1">F-box domain-containing protein</fullName>
    </recommendedName>
</protein>
<comment type="caution">
    <text evidence="2">The sequence shown here is derived from an EMBL/GenBank/DDBJ whole genome shotgun (WGS) entry which is preliminary data.</text>
</comment>
<organism evidence="2 3">
    <name type="scientific">Phanerochaete sordida</name>
    <dbReference type="NCBI Taxonomy" id="48140"/>
    <lineage>
        <taxon>Eukaryota</taxon>
        <taxon>Fungi</taxon>
        <taxon>Dikarya</taxon>
        <taxon>Basidiomycota</taxon>
        <taxon>Agaricomycotina</taxon>
        <taxon>Agaricomycetes</taxon>
        <taxon>Polyporales</taxon>
        <taxon>Phanerochaetaceae</taxon>
        <taxon>Phanerochaete</taxon>
    </lineage>
</organism>